<feature type="region of interest" description="Disordered" evidence="1">
    <location>
        <begin position="153"/>
        <end position="199"/>
    </location>
</feature>
<evidence type="ECO:0000313" key="3">
    <source>
        <dbReference type="Proteomes" id="UP000326924"/>
    </source>
</evidence>
<protein>
    <submittedName>
        <fullName evidence="2">Uncharacterized protein</fullName>
    </submittedName>
</protein>
<evidence type="ECO:0000256" key="1">
    <source>
        <dbReference type="SAM" id="MobiDB-lite"/>
    </source>
</evidence>
<accession>A0A5J5EQ21</accession>
<dbReference type="EMBL" id="VXIS01000163">
    <property type="protein sequence ID" value="KAA8899724.1"/>
    <property type="molecule type" value="Genomic_DNA"/>
</dbReference>
<feature type="compositionally biased region" description="Polar residues" evidence="1">
    <location>
        <begin position="331"/>
        <end position="342"/>
    </location>
</feature>
<gene>
    <name evidence="2" type="ORF">FN846DRAFT_892346</name>
</gene>
<reference evidence="2 3" key="1">
    <citation type="submission" date="2019-09" db="EMBL/GenBank/DDBJ databases">
        <title>Draft genome of the ectomycorrhizal ascomycete Sphaerosporella brunnea.</title>
        <authorList>
            <consortium name="DOE Joint Genome Institute"/>
            <person name="Benucci G.M."/>
            <person name="Marozzi G."/>
            <person name="Antonielli L."/>
            <person name="Sanchez S."/>
            <person name="Marco P."/>
            <person name="Wang X."/>
            <person name="Falini L.B."/>
            <person name="Barry K."/>
            <person name="Haridas S."/>
            <person name="Lipzen A."/>
            <person name="Labutti K."/>
            <person name="Grigoriev I.V."/>
            <person name="Murat C."/>
            <person name="Martin F."/>
            <person name="Albertini E."/>
            <person name="Donnini D."/>
            <person name="Bonito G."/>
        </authorList>
    </citation>
    <scope>NUCLEOTIDE SEQUENCE [LARGE SCALE GENOMIC DNA]</scope>
    <source>
        <strain evidence="2 3">Sb_GMNB300</strain>
    </source>
</reference>
<proteinExistence type="predicted"/>
<dbReference type="InParanoid" id="A0A5J5EQ21"/>
<keyword evidence="3" id="KW-1185">Reference proteome</keyword>
<dbReference type="AlphaFoldDB" id="A0A5J5EQ21"/>
<organism evidence="2 3">
    <name type="scientific">Sphaerosporella brunnea</name>
    <dbReference type="NCBI Taxonomy" id="1250544"/>
    <lineage>
        <taxon>Eukaryota</taxon>
        <taxon>Fungi</taxon>
        <taxon>Dikarya</taxon>
        <taxon>Ascomycota</taxon>
        <taxon>Pezizomycotina</taxon>
        <taxon>Pezizomycetes</taxon>
        <taxon>Pezizales</taxon>
        <taxon>Pyronemataceae</taxon>
        <taxon>Sphaerosporella</taxon>
    </lineage>
</organism>
<dbReference type="Proteomes" id="UP000326924">
    <property type="component" value="Unassembled WGS sequence"/>
</dbReference>
<comment type="caution">
    <text evidence="2">The sequence shown here is derived from an EMBL/GenBank/DDBJ whole genome shotgun (WGS) entry which is preliminary data.</text>
</comment>
<name>A0A5J5EQ21_9PEZI</name>
<sequence length="378" mass="41347">MAGNWKMPTRKPWSDWLPEVTCNLKVFLDDGKKTGADMPERWFRRHRSELITRLSVNYGASAKLQSTTFGFHLEPAGPSPTAQLRKTTALLRSCNQRRFVSTWSRQALAQLPNYEKLQRICEAAINDVGFPPEAVEHPVSRGQLASAWQKWGEKHDPNFHNSSPPKAAAFRFTPRRPASRSQGKRQGEKIAADGGEATRAPAGSVATILPAGANFHHPSKVSTSHPGNVPNALAPPGLVAHREVRCRVHENALPPAPPTDPANDQHTCRHSTPDWSNPGYTPAGIQSAKEMSGGFGGECVGQPAGSKDVSPDEKLYAPSRRGYDESCTYDEVSTNRPRTTWTPFPHPPTVDCLRTPAYRRRCLALVSVSESGAAAPDT</sequence>
<feature type="region of interest" description="Disordered" evidence="1">
    <location>
        <begin position="252"/>
        <end position="348"/>
    </location>
</feature>
<evidence type="ECO:0000313" key="2">
    <source>
        <dbReference type="EMBL" id="KAA8899724.1"/>
    </source>
</evidence>